<evidence type="ECO:0000313" key="1">
    <source>
        <dbReference type="EMBL" id="AHG89436.1"/>
    </source>
</evidence>
<name>W0RF63_9BACT</name>
<sequence>MRVTNEAPVTPASVVGAHAPQVSRPALDADLRSRLLLRLDAATARPSADAMAALRSAVTDVVDHLKADGASAEEVVAVVDALLRERGLGPPTPVLHVEAGPAPQGGVVLYVRLLEWCVRAYQCDDWW</sequence>
<keyword evidence="2" id="KW-1185">Reference proteome</keyword>
<proteinExistence type="predicted"/>
<dbReference type="EMBL" id="CP007128">
    <property type="protein sequence ID" value="AHG89436.1"/>
    <property type="molecule type" value="Genomic_DNA"/>
</dbReference>
<dbReference type="RefSeq" id="WP_025410934.1">
    <property type="nucleotide sequence ID" value="NZ_CP007128.1"/>
</dbReference>
<dbReference type="HOGENOM" id="CLU_1967374_0_0_0"/>
<dbReference type="STRING" id="861299.J421_1899"/>
<organism evidence="1 2">
    <name type="scientific">Gemmatirosa kalamazoonensis</name>
    <dbReference type="NCBI Taxonomy" id="861299"/>
    <lineage>
        <taxon>Bacteria</taxon>
        <taxon>Pseudomonadati</taxon>
        <taxon>Gemmatimonadota</taxon>
        <taxon>Gemmatimonadia</taxon>
        <taxon>Gemmatimonadales</taxon>
        <taxon>Gemmatimonadaceae</taxon>
        <taxon>Gemmatirosa</taxon>
    </lineage>
</organism>
<dbReference type="AlphaFoldDB" id="W0RF63"/>
<reference evidence="1 2" key="1">
    <citation type="journal article" date="2014" name="Genome Announc.">
        <title>Genome Sequence and Methylome of Soil Bacterium Gemmatirosa kalamazoonensis KBS708T, a Member of the Rarely Cultivated Gemmatimonadetes Phylum.</title>
        <authorList>
            <person name="Debruyn J.M."/>
            <person name="Radosevich M."/>
            <person name="Wommack K.E."/>
            <person name="Polson S.W."/>
            <person name="Hauser L.J."/>
            <person name="Fawaz M.N."/>
            <person name="Korlach J."/>
            <person name="Tsai Y.C."/>
        </authorList>
    </citation>
    <scope>NUCLEOTIDE SEQUENCE [LARGE SCALE GENOMIC DNA]</scope>
    <source>
        <strain evidence="1 2">KBS708</strain>
    </source>
</reference>
<dbReference type="Proteomes" id="UP000019151">
    <property type="component" value="Chromosome"/>
</dbReference>
<dbReference type="KEGG" id="gba:J421_1899"/>
<dbReference type="InParanoid" id="W0RF63"/>
<accession>W0RF63</accession>
<evidence type="ECO:0000313" key="2">
    <source>
        <dbReference type="Proteomes" id="UP000019151"/>
    </source>
</evidence>
<gene>
    <name evidence="1" type="ORF">J421_1899</name>
</gene>
<protein>
    <submittedName>
        <fullName evidence="1">Uncharacterized protein</fullName>
    </submittedName>
</protein>